<reference evidence="8" key="1">
    <citation type="submission" date="2021-01" db="EMBL/GenBank/DDBJ databases">
        <title>Genomic Encyclopedia of Type Strains, Phase IV (KMG-IV): sequencing the most valuable type-strain genomes for metagenomic binning, comparative biology and taxonomic classification.</title>
        <authorList>
            <person name="Goeker M."/>
        </authorList>
    </citation>
    <scope>NUCLEOTIDE SEQUENCE</scope>
    <source>
        <strain evidence="8">DSM 25523</strain>
    </source>
</reference>
<comment type="similarity">
    <text evidence="1 5">Belongs to the peptidase S41A family.</text>
</comment>
<proteinExistence type="inferred from homology"/>
<dbReference type="SUPFAM" id="SSF50156">
    <property type="entry name" value="PDZ domain-like"/>
    <property type="match status" value="1"/>
</dbReference>
<dbReference type="GO" id="GO:0007165">
    <property type="term" value="P:signal transduction"/>
    <property type="evidence" value="ECO:0007669"/>
    <property type="project" value="TreeGrafter"/>
</dbReference>
<dbReference type="InterPro" id="IPR005151">
    <property type="entry name" value="Tail-specific_protease"/>
</dbReference>
<dbReference type="PROSITE" id="PS50106">
    <property type="entry name" value="PDZ"/>
    <property type="match status" value="1"/>
</dbReference>
<accession>A0A938XY51</accession>
<protein>
    <submittedName>
        <fullName evidence="8">Carboxyl-terminal processing protease</fullName>
        <ecNumber evidence="8">3.4.21.102</ecNumber>
    </submittedName>
</protein>
<name>A0A938XY51_9BACL</name>
<dbReference type="Pfam" id="PF17820">
    <property type="entry name" value="PDZ_6"/>
    <property type="match status" value="1"/>
</dbReference>
<sequence>MKCLRGIILGVAFTLLFGTTSGYAETQNPYLELDEVFQLLHENHLSRPAESQLVQGALAHVREEVNETKKQELTYAKTDDTLDELEARLSSWQNQYDLEPRFLLTESINGMLSTLDDPHTVFFTEEELRKFTDSVENQMVGFGFRLSTKNDRLLIREIIPNSPAAASELQPGDQILGVDDIDLSGKSLEDALNLLKGPEGSQAVLRIYREKESAEKQIRLKRARLSIPEAEGTLFNDNIGYIKLETFGSDAATQVRDQLQKLTNSQTPMKALIFDLRDNGGGYLTAARDIASLFMEDGLLMYTTDRNGVEMQTWVHNGRQVNYPVIILVNENTASASELLSGSLRDHGIARLVGTKTYGKGSAQQIIPLTDGDALKITLNEYFTPNHMVVNHVGLQPDIEVEDYVGQVIAGLKHFDVKRFVLSESEDGTQINGVEFPILEQIFKEDTAGSTMRNSVLSSITGDQSLPKEGYTSIQSYLAQHKEIGWQKIGNQTIITIP</sequence>
<gene>
    <name evidence="8" type="ORF">JOD01_001436</name>
</gene>
<dbReference type="InterPro" id="IPR041489">
    <property type="entry name" value="PDZ_6"/>
</dbReference>
<dbReference type="SMART" id="SM00228">
    <property type="entry name" value="PDZ"/>
    <property type="match status" value="1"/>
</dbReference>
<dbReference type="PANTHER" id="PTHR32060:SF30">
    <property type="entry name" value="CARBOXY-TERMINAL PROCESSING PROTEASE CTPA"/>
    <property type="match status" value="1"/>
</dbReference>
<feature type="chain" id="PRO_5037566706" evidence="6">
    <location>
        <begin position="25"/>
        <end position="498"/>
    </location>
</feature>
<comment type="caution">
    <text evidence="8">The sequence shown here is derived from an EMBL/GenBank/DDBJ whole genome shotgun (WGS) entry which is preliminary data.</text>
</comment>
<feature type="signal peptide" evidence="6">
    <location>
        <begin position="1"/>
        <end position="24"/>
    </location>
</feature>
<dbReference type="CDD" id="cd07560">
    <property type="entry name" value="Peptidase_S41_CPP"/>
    <property type="match status" value="1"/>
</dbReference>
<dbReference type="Gene3D" id="3.90.226.10">
    <property type="entry name" value="2-enoyl-CoA Hydratase, Chain A, domain 1"/>
    <property type="match status" value="1"/>
</dbReference>
<evidence type="ECO:0000256" key="2">
    <source>
        <dbReference type="ARBA" id="ARBA00022670"/>
    </source>
</evidence>
<dbReference type="GO" id="GO:0004252">
    <property type="term" value="F:serine-type endopeptidase activity"/>
    <property type="evidence" value="ECO:0007669"/>
    <property type="project" value="UniProtKB-EC"/>
</dbReference>
<feature type="domain" description="PDZ" evidence="7">
    <location>
        <begin position="125"/>
        <end position="196"/>
    </location>
</feature>
<dbReference type="NCBIfam" id="TIGR00225">
    <property type="entry name" value="prc"/>
    <property type="match status" value="1"/>
</dbReference>
<dbReference type="EC" id="3.4.21.102" evidence="8"/>
<dbReference type="InterPro" id="IPR029045">
    <property type="entry name" value="ClpP/crotonase-like_dom_sf"/>
</dbReference>
<dbReference type="Pfam" id="PF03572">
    <property type="entry name" value="Peptidase_S41"/>
    <property type="match status" value="1"/>
</dbReference>
<dbReference type="AlphaFoldDB" id="A0A938XY51"/>
<dbReference type="EMBL" id="JAFBEB010000004">
    <property type="protein sequence ID" value="MBM7589835.1"/>
    <property type="molecule type" value="Genomic_DNA"/>
</dbReference>
<evidence type="ECO:0000256" key="6">
    <source>
        <dbReference type="SAM" id="SignalP"/>
    </source>
</evidence>
<keyword evidence="4 5" id="KW-0720">Serine protease</keyword>
<dbReference type="GO" id="GO:0006508">
    <property type="term" value="P:proteolysis"/>
    <property type="evidence" value="ECO:0007669"/>
    <property type="project" value="UniProtKB-KW"/>
</dbReference>
<evidence type="ECO:0000256" key="5">
    <source>
        <dbReference type="RuleBase" id="RU004404"/>
    </source>
</evidence>
<dbReference type="SMART" id="SM00245">
    <property type="entry name" value="TSPc"/>
    <property type="match status" value="1"/>
</dbReference>
<evidence type="ECO:0000256" key="1">
    <source>
        <dbReference type="ARBA" id="ARBA00009179"/>
    </source>
</evidence>
<evidence type="ECO:0000259" key="7">
    <source>
        <dbReference type="PROSITE" id="PS50106"/>
    </source>
</evidence>
<evidence type="ECO:0000256" key="4">
    <source>
        <dbReference type="ARBA" id="ARBA00022825"/>
    </source>
</evidence>
<dbReference type="CDD" id="cd06782">
    <property type="entry name" value="cpPDZ_CPP-like"/>
    <property type="match status" value="1"/>
</dbReference>
<dbReference type="Gene3D" id="3.30.750.44">
    <property type="match status" value="1"/>
</dbReference>
<dbReference type="InterPro" id="IPR001478">
    <property type="entry name" value="PDZ"/>
</dbReference>
<dbReference type="SUPFAM" id="SSF52096">
    <property type="entry name" value="ClpP/crotonase"/>
    <property type="match status" value="1"/>
</dbReference>
<evidence type="ECO:0000313" key="9">
    <source>
        <dbReference type="Proteomes" id="UP000717624"/>
    </source>
</evidence>
<dbReference type="PANTHER" id="PTHR32060">
    <property type="entry name" value="TAIL-SPECIFIC PROTEASE"/>
    <property type="match status" value="1"/>
</dbReference>
<evidence type="ECO:0000256" key="3">
    <source>
        <dbReference type="ARBA" id="ARBA00022801"/>
    </source>
</evidence>
<organism evidence="8 9">
    <name type="scientific">Brevibacillus fulvus</name>
    <dbReference type="NCBI Taxonomy" id="1125967"/>
    <lineage>
        <taxon>Bacteria</taxon>
        <taxon>Bacillati</taxon>
        <taxon>Bacillota</taxon>
        <taxon>Bacilli</taxon>
        <taxon>Bacillales</taxon>
        <taxon>Paenibacillaceae</taxon>
        <taxon>Brevibacillus</taxon>
    </lineage>
</organism>
<dbReference type="InterPro" id="IPR004447">
    <property type="entry name" value="Peptidase_S41A"/>
</dbReference>
<dbReference type="RefSeq" id="WP_204517565.1">
    <property type="nucleotide sequence ID" value="NZ_BAABIN010000007.1"/>
</dbReference>
<dbReference type="Gene3D" id="2.30.42.10">
    <property type="match status" value="1"/>
</dbReference>
<keyword evidence="9" id="KW-1185">Reference proteome</keyword>
<keyword evidence="2 5" id="KW-0645">Protease</keyword>
<keyword evidence="6" id="KW-0732">Signal</keyword>
<evidence type="ECO:0000313" key="8">
    <source>
        <dbReference type="EMBL" id="MBM7589835.1"/>
    </source>
</evidence>
<dbReference type="GO" id="GO:0030288">
    <property type="term" value="C:outer membrane-bounded periplasmic space"/>
    <property type="evidence" value="ECO:0007669"/>
    <property type="project" value="TreeGrafter"/>
</dbReference>
<keyword evidence="3 5" id="KW-0378">Hydrolase</keyword>
<dbReference type="InterPro" id="IPR036034">
    <property type="entry name" value="PDZ_sf"/>
</dbReference>
<dbReference type="Proteomes" id="UP000717624">
    <property type="component" value="Unassembled WGS sequence"/>
</dbReference>